<dbReference type="PANTHER" id="PTHR11547:SF38">
    <property type="entry name" value="ARGININE KINASE 1-RELATED"/>
    <property type="match status" value="1"/>
</dbReference>
<dbReference type="InterPro" id="IPR023660">
    <property type="entry name" value="Arg_Kinase"/>
</dbReference>
<organism evidence="7 8">
    <name type="scientific">Clostridium aquiflavi</name>
    <dbReference type="NCBI Taxonomy" id="3073603"/>
    <lineage>
        <taxon>Bacteria</taxon>
        <taxon>Bacillati</taxon>
        <taxon>Bacillota</taxon>
        <taxon>Clostridia</taxon>
        <taxon>Eubacteriales</taxon>
        <taxon>Clostridiaceae</taxon>
        <taxon>Clostridium</taxon>
    </lineage>
</organism>
<dbReference type="NCBIfam" id="NF002194">
    <property type="entry name" value="PRK01059.1-4"/>
    <property type="match status" value="1"/>
</dbReference>
<dbReference type="Pfam" id="PF00217">
    <property type="entry name" value="ATP-gua_Ptrans"/>
    <property type="match status" value="1"/>
</dbReference>
<keyword evidence="4 5" id="KW-0067">ATP-binding</keyword>
<name>A0ABU1EJH6_9CLOT</name>
<dbReference type="InterPro" id="IPR022414">
    <property type="entry name" value="ATP-guanido_PTrfase_cat"/>
</dbReference>
<keyword evidence="1 5" id="KW-0808">Transferase</keyword>
<dbReference type="InterPro" id="IPR000749">
    <property type="entry name" value="ATP-guanido_PTrfase"/>
</dbReference>
<evidence type="ECO:0000256" key="2">
    <source>
        <dbReference type="ARBA" id="ARBA00022741"/>
    </source>
</evidence>
<evidence type="ECO:0000256" key="4">
    <source>
        <dbReference type="ARBA" id="ARBA00022840"/>
    </source>
</evidence>
<dbReference type="SUPFAM" id="SSF55931">
    <property type="entry name" value="Glutamine synthetase/guanido kinase"/>
    <property type="match status" value="1"/>
</dbReference>
<feature type="binding site" evidence="5">
    <location>
        <begin position="195"/>
        <end position="200"/>
    </location>
    <ligand>
        <name>ATP</name>
        <dbReference type="ChEBI" id="CHEBI:30616"/>
    </ligand>
</feature>
<evidence type="ECO:0000313" key="8">
    <source>
        <dbReference type="Proteomes" id="UP001256646"/>
    </source>
</evidence>
<dbReference type="RefSeq" id="WP_252214925.1">
    <property type="nucleotide sequence ID" value="NZ_JAVJAN010000043.1"/>
</dbReference>
<dbReference type="CDD" id="cd07930">
    <property type="entry name" value="bacterial_phosphagen_kinase"/>
    <property type="match status" value="1"/>
</dbReference>
<gene>
    <name evidence="7" type="ORF">RGC78_13875</name>
</gene>
<evidence type="ECO:0000256" key="1">
    <source>
        <dbReference type="ARBA" id="ARBA00022679"/>
    </source>
</evidence>
<reference evidence="7 8" key="1">
    <citation type="submission" date="2023-09" db="EMBL/GenBank/DDBJ databases">
        <authorList>
            <person name="Zhai L."/>
        </authorList>
    </citation>
    <scope>NUCLEOTIDE SEQUENCE [LARGE SCALE GENOMIC DNA]</scope>
    <source>
        <strain evidence="7 8">5 N-1</strain>
    </source>
</reference>
<accession>A0ABU1EJH6</accession>
<dbReference type="EMBL" id="JAVJAN010000043">
    <property type="protein sequence ID" value="MDR5588555.1"/>
    <property type="molecule type" value="Genomic_DNA"/>
</dbReference>
<feature type="domain" description="Phosphagen kinase C-terminal" evidence="6">
    <location>
        <begin position="14"/>
        <end position="242"/>
    </location>
</feature>
<evidence type="ECO:0000313" key="7">
    <source>
        <dbReference type="EMBL" id="MDR5588555.1"/>
    </source>
</evidence>
<comment type="caution">
    <text evidence="7">The sequence shown here is derived from an EMBL/GenBank/DDBJ whole genome shotgun (WGS) entry which is preliminary data.</text>
</comment>
<evidence type="ECO:0000256" key="3">
    <source>
        <dbReference type="ARBA" id="ARBA00022777"/>
    </source>
</evidence>
<protein>
    <submittedName>
        <fullName evidence="7">Protein arginine kinase</fullName>
        <ecNumber evidence="7">2.7.14.1</ecNumber>
    </submittedName>
</protein>
<dbReference type="PROSITE" id="PS51510">
    <property type="entry name" value="PHOSPHAGEN_KINASE_C"/>
    <property type="match status" value="1"/>
</dbReference>
<dbReference type="PANTHER" id="PTHR11547">
    <property type="entry name" value="ARGININE OR CREATINE KINASE"/>
    <property type="match status" value="1"/>
</dbReference>
<dbReference type="EC" id="2.7.14.1" evidence="7"/>
<dbReference type="Proteomes" id="UP001256646">
    <property type="component" value="Unassembled WGS sequence"/>
</dbReference>
<keyword evidence="2 5" id="KW-0547">Nucleotide-binding</keyword>
<keyword evidence="3 5" id="KW-0418">Kinase</keyword>
<keyword evidence="8" id="KW-1185">Reference proteome</keyword>
<evidence type="ECO:0000259" key="6">
    <source>
        <dbReference type="PROSITE" id="PS51510"/>
    </source>
</evidence>
<feature type="binding site" evidence="5">
    <location>
        <begin position="164"/>
        <end position="168"/>
    </location>
    <ligand>
        <name>ATP</name>
        <dbReference type="ChEBI" id="CHEBI:30616"/>
    </ligand>
</feature>
<sequence>MRNWINEECNKEDIVINSNISLSRNLKEKPFSNKLNEIEARENAEFIYQIVKSELEDESCIYHLWNEDKELINSYLDKQLISKELIKNKDKTAFVLNSKETLSIMINEDDHLKLECITAGFDLETAFDNITKLDDKIEKRVHYAFDENLGYLTTSPTNLGTGMRASVNIHLPALNFNDEISNFSKGLTQIGMNMKGIYEEGNKSYGNMYKISNQVTLGLTEEEIIDNLKGAVLNVISEEKKFREVLLTKCKYDIEDKVFRAYGILTSAILLSEKECAELLSSVRFGVELSLLDIPKNKLNKLLVYTRDSSLQNYLKRKLLNKELNYERAKFVRSILAQT</sequence>
<comment type="caution">
    <text evidence="5">Lacks conserved residue(s) required for the propagation of feature annotation.</text>
</comment>
<dbReference type="Gene3D" id="3.30.590.10">
    <property type="entry name" value="Glutamine synthetase/guanido kinase, catalytic domain"/>
    <property type="match status" value="1"/>
</dbReference>
<comment type="similarity">
    <text evidence="5">Belongs to the ATP:guanido phosphotransferase family.</text>
</comment>
<proteinExistence type="inferred from homology"/>
<evidence type="ECO:0000256" key="5">
    <source>
        <dbReference type="PROSITE-ProRule" id="PRU00843"/>
    </source>
</evidence>
<dbReference type="InterPro" id="IPR014746">
    <property type="entry name" value="Gln_synth/guanido_kin_cat_dom"/>
</dbReference>
<dbReference type="GO" id="GO:1990424">
    <property type="term" value="F:protein arginine kinase activity"/>
    <property type="evidence" value="ECO:0007669"/>
    <property type="project" value="UniProtKB-EC"/>
</dbReference>
<feature type="binding site" evidence="5">
    <location>
        <begin position="17"/>
        <end position="21"/>
    </location>
    <ligand>
        <name>ATP</name>
        <dbReference type="ChEBI" id="CHEBI:30616"/>
    </ligand>
</feature>